<evidence type="ECO:0000313" key="2">
    <source>
        <dbReference type="EMBL" id="KFD66884.1"/>
    </source>
</evidence>
<reference evidence="2" key="1">
    <citation type="journal article" date="2014" name="Nat. Genet.">
        <title>Genome and transcriptome of the porcine whipworm Trichuris suis.</title>
        <authorList>
            <person name="Jex A.R."/>
            <person name="Nejsum P."/>
            <person name="Schwarz E.M."/>
            <person name="Hu L."/>
            <person name="Young N.D."/>
            <person name="Hall R.S."/>
            <person name="Korhonen P.K."/>
            <person name="Liao S."/>
            <person name="Thamsborg S."/>
            <person name="Xia J."/>
            <person name="Xu P."/>
            <person name="Wang S."/>
            <person name="Scheerlinck J.P."/>
            <person name="Hofmann A."/>
            <person name="Sternberg P.W."/>
            <person name="Wang J."/>
            <person name="Gasser R.B."/>
        </authorList>
    </citation>
    <scope>NUCLEOTIDE SEQUENCE [LARGE SCALE GENOMIC DNA]</scope>
    <source>
        <strain evidence="2">DCEP-RM93F</strain>
    </source>
</reference>
<gene>
    <name evidence="2" type="ORF">M514_21028</name>
</gene>
<feature type="chain" id="PRO_5001795884" description="Secreted protein" evidence="1">
    <location>
        <begin position="29"/>
        <end position="62"/>
    </location>
</feature>
<organism evidence="2">
    <name type="scientific">Trichuris suis</name>
    <name type="common">pig whipworm</name>
    <dbReference type="NCBI Taxonomy" id="68888"/>
    <lineage>
        <taxon>Eukaryota</taxon>
        <taxon>Metazoa</taxon>
        <taxon>Ecdysozoa</taxon>
        <taxon>Nematoda</taxon>
        <taxon>Enoplea</taxon>
        <taxon>Dorylaimia</taxon>
        <taxon>Trichinellida</taxon>
        <taxon>Trichuridae</taxon>
        <taxon>Trichuris</taxon>
    </lineage>
</organism>
<evidence type="ECO:0000256" key="1">
    <source>
        <dbReference type="SAM" id="SignalP"/>
    </source>
</evidence>
<name>A0A085NBN8_9BILA</name>
<proteinExistence type="predicted"/>
<evidence type="ECO:0008006" key="3">
    <source>
        <dbReference type="Google" id="ProtNLM"/>
    </source>
</evidence>
<keyword evidence="1" id="KW-0732">Signal</keyword>
<sequence>MKGSHTSLISMPLPLLTVSLWCMHKASLIFHRFVLVVKFAVYDRVYDVCRKTVSFGCLLDLI</sequence>
<dbReference type="Proteomes" id="UP000030758">
    <property type="component" value="Unassembled WGS sequence"/>
</dbReference>
<dbReference type="AlphaFoldDB" id="A0A085NBN8"/>
<dbReference type="EMBL" id="KL367520">
    <property type="protein sequence ID" value="KFD66884.1"/>
    <property type="molecule type" value="Genomic_DNA"/>
</dbReference>
<accession>A0A085NBN8</accession>
<protein>
    <recommendedName>
        <fullName evidence="3">Secreted protein</fullName>
    </recommendedName>
</protein>
<feature type="signal peptide" evidence="1">
    <location>
        <begin position="1"/>
        <end position="28"/>
    </location>
</feature>